<dbReference type="RefSeq" id="WP_231440061.1">
    <property type="nucleotide sequence ID" value="NZ_JAJOMB010000003.1"/>
</dbReference>
<dbReference type="AlphaFoldDB" id="A0A9X1STT1"/>
<sequence>MSDIGRIFDILILGHTDREHPIETEIADFIHEVCERHGFDPTITSGGYDGEHGGTADRKLADARAQRDAALALVDEAWHLHTYGERSPGGVETWAEWERKARGLKRD</sequence>
<proteinExistence type="predicted"/>
<dbReference type="EMBL" id="JAJOMB010000003">
    <property type="protein sequence ID" value="MCD5310885.1"/>
    <property type="molecule type" value="Genomic_DNA"/>
</dbReference>
<organism evidence="1 2">
    <name type="scientific">Kineosporia babensis</name>
    <dbReference type="NCBI Taxonomy" id="499548"/>
    <lineage>
        <taxon>Bacteria</taxon>
        <taxon>Bacillati</taxon>
        <taxon>Actinomycetota</taxon>
        <taxon>Actinomycetes</taxon>
        <taxon>Kineosporiales</taxon>
        <taxon>Kineosporiaceae</taxon>
        <taxon>Kineosporia</taxon>
    </lineage>
</organism>
<protein>
    <submittedName>
        <fullName evidence="1">Uncharacterized protein</fullName>
    </submittedName>
</protein>
<name>A0A9X1STT1_9ACTN</name>
<evidence type="ECO:0000313" key="2">
    <source>
        <dbReference type="Proteomes" id="UP001138997"/>
    </source>
</evidence>
<dbReference type="Proteomes" id="UP001138997">
    <property type="component" value="Unassembled WGS sequence"/>
</dbReference>
<reference evidence="1" key="1">
    <citation type="submission" date="2021-11" db="EMBL/GenBank/DDBJ databases">
        <title>Streptomyces corallinus and Kineosporia corallina sp. nov., two new coral-derived marine actinobacteria.</title>
        <authorList>
            <person name="Buangrab K."/>
            <person name="Sutthacheep M."/>
            <person name="Yeemin T."/>
            <person name="Harunari E."/>
            <person name="Igarashi Y."/>
            <person name="Sripreechasak P."/>
            <person name="Kanchanasin P."/>
            <person name="Tanasupawat S."/>
            <person name="Phongsopitanun W."/>
        </authorList>
    </citation>
    <scope>NUCLEOTIDE SEQUENCE</scope>
    <source>
        <strain evidence="1">JCM 31032</strain>
    </source>
</reference>
<gene>
    <name evidence="1" type="ORF">LR394_08260</name>
</gene>
<accession>A0A9X1STT1</accession>
<keyword evidence="2" id="KW-1185">Reference proteome</keyword>
<evidence type="ECO:0000313" key="1">
    <source>
        <dbReference type="EMBL" id="MCD5310885.1"/>
    </source>
</evidence>
<comment type="caution">
    <text evidence="1">The sequence shown here is derived from an EMBL/GenBank/DDBJ whole genome shotgun (WGS) entry which is preliminary data.</text>
</comment>